<dbReference type="InterPro" id="IPR027417">
    <property type="entry name" value="P-loop_NTPase"/>
</dbReference>
<protein>
    <recommendedName>
        <fullName evidence="1">Kinesin motor domain-containing protein</fullName>
    </recommendedName>
</protein>
<evidence type="ECO:0000313" key="3">
    <source>
        <dbReference type="Proteomes" id="UP000664859"/>
    </source>
</evidence>
<dbReference type="GO" id="GO:0005874">
    <property type="term" value="C:microtubule"/>
    <property type="evidence" value="ECO:0007669"/>
    <property type="project" value="TreeGrafter"/>
</dbReference>
<dbReference type="GO" id="GO:0005524">
    <property type="term" value="F:ATP binding"/>
    <property type="evidence" value="ECO:0007669"/>
    <property type="project" value="InterPro"/>
</dbReference>
<dbReference type="GO" id="GO:0005871">
    <property type="term" value="C:kinesin complex"/>
    <property type="evidence" value="ECO:0007669"/>
    <property type="project" value="TreeGrafter"/>
</dbReference>
<dbReference type="SUPFAM" id="SSF52540">
    <property type="entry name" value="P-loop containing nucleoside triphosphate hydrolases"/>
    <property type="match status" value="1"/>
</dbReference>
<evidence type="ECO:0000259" key="1">
    <source>
        <dbReference type="Pfam" id="PF00225"/>
    </source>
</evidence>
<feature type="domain" description="Kinesin motor" evidence="1">
    <location>
        <begin position="184"/>
        <end position="284"/>
    </location>
</feature>
<dbReference type="GO" id="GO:0016887">
    <property type="term" value="F:ATP hydrolysis activity"/>
    <property type="evidence" value="ECO:0007669"/>
    <property type="project" value="TreeGrafter"/>
</dbReference>
<accession>A0A835Z8A3</accession>
<sequence>MTTPVPPNPLRRYRRLWHNWCRLLHNWCKLLRDWRGLRHNWCCLLHNWCKLLRDWRGGEEPVTADCGGLAAFADKDLPGLLAPDLPGALAPVWLGRATGAGRAEEDDDWSSELSAFDAIEMMGESIDSDHHAAAFARGGVSCYEIYKEHVCCLIGGGAASVGSGAAPRMRWRPSEGDFVEGCSACPSIGAKALNAVSSRSLCIFTIVFTHSIPPAAAAKAFSVLISFVALSCSGTVERQTNFKVNLIDLASSGRAQTAGTKGMAFSEESNINKSLTTIGRVIAAPPKETALGSGSSGGSVDWVSCGLWSKMAEIPALLEN</sequence>
<comment type="caution">
    <text evidence="2">The sequence shown here is derived from an EMBL/GenBank/DDBJ whole genome shotgun (WGS) entry which is preliminary data.</text>
</comment>
<dbReference type="PANTHER" id="PTHR24115:SF802">
    <property type="entry name" value="KINESIN-LIKE PROTEIN UNC-104"/>
    <property type="match status" value="1"/>
</dbReference>
<reference evidence="2" key="1">
    <citation type="submission" date="2021-02" db="EMBL/GenBank/DDBJ databases">
        <title>First Annotated Genome of the Yellow-green Alga Tribonema minus.</title>
        <authorList>
            <person name="Mahan K.M."/>
        </authorList>
    </citation>
    <scope>NUCLEOTIDE SEQUENCE</scope>
    <source>
        <strain evidence="2">UTEX B ZZ1240</strain>
    </source>
</reference>
<dbReference type="PANTHER" id="PTHR24115">
    <property type="entry name" value="KINESIN-RELATED"/>
    <property type="match status" value="1"/>
</dbReference>
<dbReference type="AlphaFoldDB" id="A0A835Z8A3"/>
<dbReference type="Gene3D" id="3.40.850.10">
    <property type="entry name" value="Kinesin motor domain"/>
    <property type="match status" value="1"/>
</dbReference>
<organism evidence="2 3">
    <name type="scientific">Tribonema minus</name>
    <dbReference type="NCBI Taxonomy" id="303371"/>
    <lineage>
        <taxon>Eukaryota</taxon>
        <taxon>Sar</taxon>
        <taxon>Stramenopiles</taxon>
        <taxon>Ochrophyta</taxon>
        <taxon>PX clade</taxon>
        <taxon>Xanthophyceae</taxon>
        <taxon>Tribonematales</taxon>
        <taxon>Tribonemataceae</taxon>
        <taxon>Tribonema</taxon>
    </lineage>
</organism>
<dbReference type="InterPro" id="IPR001752">
    <property type="entry name" value="Kinesin_motor_dom"/>
</dbReference>
<evidence type="ECO:0000313" key="2">
    <source>
        <dbReference type="EMBL" id="KAG5187814.1"/>
    </source>
</evidence>
<dbReference type="InterPro" id="IPR036961">
    <property type="entry name" value="Kinesin_motor_dom_sf"/>
</dbReference>
<keyword evidence="3" id="KW-1185">Reference proteome</keyword>
<name>A0A835Z8A3_9STRA</name>
<dbReference type="Pfam" id="PF00225">
    <property type="entry name" value="Kinesin"/>
    <property type="match status" value="1"/>
</dbReference>
<dbReference type="EMBL" id="JAFCMP010000081">
    <property type="protein sequence ID" value="KAG5187814.1"/>
    <property type="molecule type" value="Genomic_DNA"/>
</dbReference>
<dbReference type="Proteomes" id="UP000664859">
    <property type="component" value="Unassembled WGS sequence"/>
</dbReference>
<dbReference type="GO" id="GO:0047496">
    <property type="term" value="P:vesicle transport along microtubule"/>
    <property type="evidence" value="ECO:0007669"/>
    <property type="project" value="TreeGrafter"/>
</dbReference>
<dbReference type="GO" id="GO:0003777">
    <property type="term" value="F:microtubule motor activity"/>
    <property type="evidence" value="ECO:0007669"/>
    <property type="project" value="InterPro"/>
</dbReference>
<dbReference type="InterPro" id="IPR027640">
    <property type="entry name" value="Kinesin-like_fam"/>
</dbReference>
<gene>
    <name evidence="2" type="ORF">JKP88DRAFT_287838</name>
</gene>
<dbReference type="GO" id="GO:0008017">
    <property type="term" value="F:microtubule binding"/>
    <property type="evidence" value="ECO:0007669"/>
    <property type="project" value="InterPro"/>
</dbReference>
<proteinExistence type="predicted"/>